<sequence>MLCEVQHSLYREYLSLL</sequence>
<gene>
    <name evidence="1" type="ORF">DNTS_031186</name>
</gene>
<evidence type="ECO:0000313" key="1">
    <source>
        <dbReference type="EMBL" id="TRZ04020.1"/>
    </source>
</evidence>
<reference evidence="1 2" key="1">
    <citation type="journal article" date="2019" name="Sci. Data">
        <title>Hybrid genome assembly and annotation of Danionella translucida.</title>
        <authorList>
            <person name="Kadobianskyi M."/>
            <person name="Schulze L."/>
            <person name="Schuelke M."/>
            <person name="Judkewitz B."/>
        </authorList>
    </citation>
    <scope>NUCLEOTIDE SEQUENCE [LARGE SCALE GENOMIC DNA]</scope>
    <source>
        <strain evidence="1 2">Bolton</strain>
    </source>
</reference>
<dbReference type="EMBL" id="SRMA01001876">
    <property type="protein sequence ID" value="TRZ04020.1"/>
    <property type="molecule type" value="Genomic_DNA"/>
</dbReference>
<protein>
    <submittedName>
        <fullName evidence="1">Uncharacterized protein</fullName>
    </submittedName>
</protein>
<dbReference type="AlphaFoldDB" id="A0A553RPB3"/>
<accession>A0A553RPB3</accession>
<name>A0A553RPB3_9TELE</name>
<dbReference type="Proteomes" id="UP000316079">
    <property type="component" value="Unassembled WGS sequence"/>
</dbReference>
<keyword evidence="2" id="KW-1185">Reference proteome</keyword>
<comment type="caution">
    <text evidence="1">The sequence shown here is derived from an EMBL/GenBank/DDBJ whole genome shotgun (WGS) entry which is preliminary data.</text>
</comment>
<proteinExistence type="predicted"/>
<organism evidence="1 2">
    <name type="scientific">Danionella cerebrum</name>
    <dbReference type="NCBI Taxonomy" id="2873325"/>
    <lineage>
        <taxon>Eukaryota</taxon>
        <taxon>Metazoa</taxon>
        <taxon>Chordata</taxon>
        <taxon>Craniata</taxon>
        <taxon>Vertebrata</taxon>
        <taxon>Euteleostomi</taxon>
        <taxon>Actinopterygii</taxon>
        <taxon>Neopterygii</taxon>
        <taxon>Teleostei</taxon>
        <taxon>Ostariophysi</taxon>
        <taxon>Cypriniformes</taxon>
        <taxon>Danionidae</taxon>
        <taxon>Danioninae</taxon>
        <taxon>Danionella</taxon>
    </lineage>
</organism>
<evidence type="ECO:0000313" key="2">
    <source>
        <dbReference type="Proteomes" id="UP000316079"/>
    </source>
</evidence>